<feature type="region of interest" description="Disordered" evidence="1">
    <location>
        <begin position="81"/>
        <end position="131"/>
    </location>
</feature>
<name>A0A0L0S6Z2_ALLM3</name>
<dbReference type="VEuPathDB" id="FungiDB:AMAG_04976"/>
<dbReference type="AlphaFoldDB" id="A0A0L0S6Z2"/>
<evidence type="ECO:0000313" key="2">
    <source>
        <dbReference type="EMBL" id="KNE58161.1"/>
    </source>
</evidence>
<sequence length="592" mass="64117">MSDSDLVLRFLRSLAGMEEAAAFRIPLAHELALHYVSRGDLHGAYSYLDPLTSQYPYSDDEPLIGLLAMVSIALLDEAEADRAATQAENGDDDRDEDASDSDDDALMASQRRWSQASRTSQRSSSRLSQSFAGETVSYRPAQYLGTARRVLDRLRVLYPQSMRFLAHHAYLLAVAGLRDAIPDLLEQALADIPTVTGPTETKLLSLSSSAKSAPTAPVWNDAARAAACRGIIQVAKVYGIAIDAGTGDDALDSSAFGLDATAADMQRLDVLMADLDFPCTSVPTWAELVDLLGRFGDDAVIRAFPSSRRSWWFSLHLVQVDSDPVELVVFKCLVALLVIPDVYHVAKARIWAHRGFPDALEHVVEKFGVALRDLLPASRFDDASGSDSSDDDEDHDRDEDEDEGDAPLWPAKRSRRSLSPVKALAPAPASGAPRLSPRTVSLRSWPVSPRSPLVLARPRSPTTLQRPPVVSPSSSPSSFSPSSLAPPPLSRVLPSRSPPPNRRSTRLRQQQQSSPPVRALPPPPGFATGHDATASPTSSPPRLDLSPSRAPANDVDDNMDVDPVVSSEHVLEVADHGGDSFSQEFEMSSQPY</sequence>
<feature type="compositionally biased region" description="Acidic residues" evidence="1">
    <location>
        <begin position="388"/>
        <end position="405"/>
    </location>
</feature>
<feature type="compositionally biased region" description="Low complexity" evidence="1">
    <location>
        <begin position="535"/>
        <end position="553"/>
    </location>
</feature>
<feature type="compositionally biased region" description="Low complexity" evidence="1">
    <location>
        <begin position="507"/>
        <end position="517"/>
    </location>
</feature>
<reference evidence="3" key="2">
    <citation type="submission" date="2009-11" db="EMBL/GenBank/DDBJ databases">
        <title>The Genome Sequence of Allomyces macrogynus strain ATCC 38327.</title>
        <authorList>
            <consortium name="The Broad Institute Genome Sequencing Platform"/>
            <person name="Russ C."/>
            <person name="Cuomo C."/>
            <person name="Shea T."/>
            <person name="Young S.K."/>
            <person name="Zeng Q."/>
            <person name="Koehrsen M."/>
            <person name="Haas B."/>
            <person name="Borodovsky M."/>
            <person name="Guigo R."/>
            <person name="Alvarado L."/>
            <person name="Berlin A."/>
            <person name="Borenstein D."/>
            <person name="Chen Z."/>
            <person name="Engels R."/>
            <person name="Freedman E."/>
            <person name="Gellesch M."/>
            <person name="Goldberg J."/>
            <person name="Griggs A."/>
            <person name="Gujja S."/>
            <person name="Heiman D."/>
            <person name="Hepburn T."/>
            <person name="Howarth C."/>
            <person name="Jen D."/>
            <person name="Larson L."/>
            <person name="Lewis B."/>
            <person name="Mehta T."/>
            <person name="Park D."/>
            <person name="Pearson M."/>
            <person name="Roberts A."/>
            <person name="Saif S."/>
            <person name="Shenoy N."/>
            <person name="Sisk P."/>
            <person name="Stolte C."/>
            <person name="Sykes S."/>
            <person name="Walk T."/>
            <person name="White J."/>
            <person name="Yandava C."/>
            <person name="Burger G."/>
            <person name="Gray M.W."/>
            <person name="Holland P.W.H."/>
            <person name="King N."/>
            <person name="Lang F.B.F."/>
            <person name="Roger A.J."/>
            <person name="Ruiz-Trillo I."/>
            <person name="Lander E."/>
            <person name="Nusbaum C."/>
        </authorList>
    </citation>
    <scope>NUCLEOTIDE SEQUENCE [LARGE SCALE GENOMIC DNA]</scope>
    <source>
        <strain evidence="3">ATCC 38327</strain>
    </source>
</reference>
<feature type="compositionally biased region" description="Low complexity" evidence="1">
    <location>
        <begin position="109"/>
        <end position="130"/>
    </location>
</feature>
<keyword evidence="3" id="KW-1185">Reference proteome</keyword>
<evidence type="ECO:0000313" key="3">
    <source>
        <dbReference type="Proteomes" id="UP000054350"/>
    </source>
</evidence>
<dbReference type="OrthoDB" id="5583526at2759"/>
<feature type="region of interest" description="Disordered" evidence="1">
    <location>
        <begin position="380"/>
        <end position="567"/>
    </location>
</feature>
<gene>
    <name evidence="2" type="ORF">AMAG_04976</name>
</gene>
<feature type="compositionally biased region" description="Acidic residues" evidence="1">
    <location>
        <begin position="89"/>
        <end position="105"/>
    </location>
</feature>
<dbReference type="Proteomes" id="UP000054350">
    <property type="component" value="Unassembled WGS sequence"/>
</dbReference>
<organism evidence="2 3">
    <name type="scientific">Allomyces macrogynus (strain ATCC 38327)</name>
    <name type="common">Allomyces javanicus var. macrogynus</name>
    <dbReference type="NCBI Taxonomy" id="578462"/>
    <lineage>
        <taxon>Eukaryota</taxon>
        <taxon>Fungi</taxon>
        <taxon>Fungi incertae sedis</taxon>
        <taxon>Blastocladiomycota</taxon>
        <taxon>Blastocladiomycetes</taxon>
        <taxon>Blastocladiales</taxon>
        <taxon>Blastocladiaceae</taxon>
        <taxon>Allomyces</taxon>
    </lineage>
</organism>
<protein>
    <submittedName>
        <fullName evidence="2">Uncharacterized protein</fullName>
    </submittedName>
</protein>
<reference evidence="2 3" key="1">
    <citation type="submission" date="2009-11" db="EMBL/GenBank/DDBJ databases">
        <title>Annotation of Allomyces macrogynus ATCC 38327.</title>
        <authorList>
            <consortium name="The Broad Institute Genome Sequencing Platform"/>
            <person name="Russ C."/>
            <person name="Cuomo C."/>
            <person name="Burger G."/>
            <person name="Gray M.W."/>
            <person name="Holland P.W.H."/>
            <person name="King N."/>
            <person name="Lang F.B.F."/>
            <person name="Roger A.J."/>
            <person name="Ruiz-Trillo I."/>
            <person name="Young S.K."/>
            <person name="Zeng Q."/>
            <person name="Gargeya S."/>
            <person name="Fitzgerald M."/>
            <person name="Haas B."/>
            <person name="Abouelleil A."/>
            <person name="Alvarado L."/>
            <person name="Arachchi H.M."/>
            <person name="Berlin A."/>
            <person name="Chapman S.B."/>
            <person name="Gearin G."/>
            <person name="Goldberg J."/>
            <person name="Griggs A."/>
            <person name="Gujja S."/>
            <person name="Hansen M."/>
            <person name="Heiman D."/>
            <person name="Howarth C."/>
            <person name="Larimer J."/>
            <person name="Lui A."/>
            <person name="MacDonald P.J.P."/>
            <person name="McCowen C."/>
            <person name="Montmayeur A."/>
            <person name="Murphy C."/>
            <person name="Neiman D."/>
            <person name="Pearson M."/>
            <person name="Priest M."/>
            <person name="Roberts A."/>
            <person name="Saif S."/>
            <person name="Shea T."/>
            <person name="Sisk P."/>
            <person name="Stolte C."/>
            <person name="Sykes S."/>
            <person name="Wortman J."/>
            <person name="Nusbaum C."/>
            <person name="Birren B."/>
        </authorList>
    </citation>
    <scope>NUCLEOTIDE SEQUENCE [LARGE SCALE GENOMIC DNA]</scope>
    <source>
        <strain evidence="2 3">ATCC 38327</strain>
    </source>
</reference>
<proteinExistence type="predicted"/>
<feature type="compositionally biased region" description="Low complexity" evidence="1">
    <location>
        <begin position="466"/>
        <end position="483"/>
    </location>
</feature>
<dbReference type="EMBL" id="GG745332">
    <property type="protein sequence ID" value="KNE58161.1"/>
    <property type="molecule type" value="Genomic_DNA"/>
</dbReference>
<accession>A0A0L0S6Z2</accession>
<evidence type="ECO:0000256" key="1">
    <source>
        <dbReference type="SAM" id="MobiDB-lite"/>
    </source>
</evidence>